<accession>A0A1J9Q8Q1</accession>
<protein>
    <submittedName>
        <fullName evidence="6">Uncharacterized protein</fullName>
    </submittedName>
</protein>
<proteinExistence type="predicted"/>
<evidence type="ECO:0000256" key="1">
    <source>
        <dbReference type="ARBA" id="ARBA00004141"/>
    </source>
</evidence>
<dbReference type="Proteomes" id="UP000182235">
    <property type="component" value="Unassembled WGS sequence"/>
</dbReference>
<organism evidence="6 7">
    <name type="scientific">Emergomyces pasteurianus Ep9510</name>
    <dbReference type="NCBI Taxonomy" id="1447872"/>
    <lineage>
        <taxon>Eukaryota</taxon>
        <taxon>Fungi</taxon>
        <taxon>Dikarya</taxon>
        <taxon>Ascomycota</taxon>
        <taxon>Pezizomycotina</taxon>
        <taxon>Eurotiomycetes</taxon>
        <taxon>Eurotiomycetidae</taxon>
        <taxon>Onygenales</taxon>
        <taxon>Ajellomycetaceae</taxon>
        <taxon>Emergomyces</taxon>
    </lineage>
</organism>
<dbReference type="EMBL" id="LGRN01000528">
    <property type="protein sequence ID" value="OJD11565.1"/>
    <property type="molecule type" value="Genomic_DNA"/>
</dbReference>
<dbReference type="Gene3D" id="1.20.1740.10">
    <property type="entry name" value="Amino acid/polyamine transporter I"/>
    <property type="match status" value="1"/>
</dbReference>
<keyword evidence="4 5" id="KW-0472">Membrane</keyword>
<evidence type="ECO:0000313" key="6">
    <source>
        <dbReference type="EMBL" id="OJD11565.1"/>
    </source>
</evidence>
<evidence type="ECO:0000256" key="5">
    <source>
        <dbReference type="SAM" id="Phobius"/>
    </source>
</evidence>
<dbReference type="PANTHER" id="PTHR11785">
    <property type="entry name" value="AMINO ACID TRANSPORTER"/>
    <property type="match status" value="1"/>
</dbReference>
<dbReference type="VEuPathDB" id="FungiDB:AJ78_07688"/>
<gene>
    <name evidence="6" type="ORF">AJ78_07688</name>
</gene>
<dbReference type="GO" id="GO:0016020">
    <property type="term" value="C:membrane"/>
    <property type="evidence" value="ECO:0007669"/>
    <property type="project" value="UniProtKB-SubCell"/>
</dbReference>
<sequence length="223" mass="24741">MKHIDPSQRPLLPANPSENENIQYDSLLSAQDSCQQISHNEAIPEGTAYRSGTLTRTSAYIIVISRIIGTGIFATPGLIAKSVGSIGLSLSVWLVGATIAATNLAVWLEYGRMLPRSGRHKVYIEFTYRYPRFHASTLVAVQAVLLTFTTGNYVMFGHYLMFALDIEATDIKRKLFANILGWMKILLVFFIACTGIYVMAFSQGARSHSVSWKPWTFLGLPMA</sequence>
<feature type="transmembrane region" description="Helical" evidence="5">
    <location>
        <begin position="175"/>
        <end position="200"/>
    </location>
</feature>
<evidence type="ECO:0000256" key="3">
    <source>
        <dbReference type="ARBA" id="ARBA00022989"/>
    </source>
</evidence>
<dbReference type="Pfam" id="PF13520">
    <property type="entry name" value="AA_permease_2"/>
    <property type="match status" value="1"/>
</dbReference>
<evidence type="ECO:0000256" key="2">
    <source>
        <dbReference type="ARBA" id="ARBA00022692"/>
    </source>
</evidence>
<comment type="subcellular location">
    <subcellularLocation>
        <location evidence="1">Membrane</location>
        <topology evidence="1">Multi-pass membrane protein</topology>
    </subcellularLocation>
</comment>
<dbReference type="GO" id="GO:0015179">
    <property type="term" value="F:L-amino acid transmembrane transporter activity"/>
    <property type="evidence" value="ECO:0007669"/>
    <property type="project" value="TreeGrafter"/>
</dbReference>
<dbReference type="AlphaFoldDB" id="A0A1J9Q8Q1"/>
<keyword evidence="7" id="KW-1185">Reference proteome</keyword>
<dbReference type="PANTHER" id="PTHR11785:SF532">
    <property type="entry name" value="TRANSPORTER, PUTATIVE (EUROFUNG)-RELATED"/>
    <property type="match status" value="1"/>
</dbReference>
<evidence type="ECO:0000256" key="4">
    <source>
        <dbReference type="ARBA" id="ARBA00023136"/>
    </source>
</evidence>
<feature type="transmembrane region" description="Helical" evidence="5">
    <location>
        <begin position="86"/>
        <end position="110"/>
    </location>
</feature>
<dbReference type="STRING" id="1447872.A0A1J9Q8Q1"/>
<name>A0A1J9Q8Q1_9EURO</name>
<feature type="transmembrane region" description="Helical" evidence="5">
    <location>
        <begin position="59"/>
        <end position="80"/>
    </location>
</feature>
<keyword evidence="2 5" id="KW-0812">Transmembrane</keyword>
<keyword evidence="3 5" id="KW-1133">Transmembrane helix</keyword>
<evidence type="ECO:0000313" key="7">
    <source>
        <dbReference type="Proteomes" id="UP000182235"/>
    </source>
</evidence>
<dbReference type="InterPro" id="IPR002293">
    <property type="entry name" value="AA/rel_permease1"/>
</dbReference>
<comment type="caution">
    <text evidence="6">The sequence shown here is derived from an EMBL/GenBank/DDBJ whole genome shotgun (WGS) entry which is preliminary data.</text>
</comment>
<feature type="transmembrane region" description="Helical" evidence="5">
    <location>
        <begin position="131"/>
        <end position="155"/>
    </location>
</feature>
<dbReference type="OrthoDB" id="5982228at2759"/>
<dbReference type="InterPro" id="IPR050598">
    <property type="entry name" value="AminoAcid_Transporter"/>
</dbReference>
<reference evidence="6 7" key="1">
    <citation type="submission" date="2015-07" db="EMBL/GenBank/DDBJ databases">
        <title>Emmonsia species relationships and genome sequence.</title>
        <authorList>
            <consortium name="The Broad Institute Genomics Platform"/>
            <person name="Cuomo C.A."/>
            <person name="Munoz J.F."/>
            <person name="Imamovic A."/>
            <person name="Priest M.E."/>
            <person name="Young S."/>
            <person name="Clay O.K."/>
            <person name="McEwen J.G."/>
        </authorList>
    </citation>
    <scope>NUCLEOTIDE SEQUENCE [LARGE SCALE GENOMIC DNA]</scope>
    <source>
        <strain evidence="6 7">UAMH 9510</strain>
    </source>
</reference>